<evidence type="ECO:0000313" key="2">
    <source>
        <dbReference type="Proteomes" id="UP000554482"/>
    </source>
</evidence>
<dbReference type="EMBL" id="JABWDY010014320">
    <property type="protein sequence ID" value="KAF5197721.1"/>
    <property type="molecule type" value="Genomic_DNA"/>
</dbReference>
<sequence length="88" mass="10087">MPLQDGELTGETQWLSYPFMGSDKATSCHLAFMTFLHPNLGVELPERSYGTDCRIYLPDNPTSRLLIYRIHYLMSLFLLLYLDGGVKL</sequence>
<comment type="caution">
    <text evidence="1">The sequence shown here is derived from an EMBL/GenBank/DDBJ whole genome shotgun (WGS) entry which is preliminary data.</text>
</comment>
<reference evidence="1 2" key="1">
    <citation type="submission" date="2020-06" db="EMBL/GenBank/DDBJ databases">
        <title>Transcriptomic and genomic resources for Thalictrum thalictroides and T. hernandezii: Facilitating candidate gene discovery in an emerging model plant lineage.</title>
        <authorList>
            <person name="Arias T."/>
            <person name="Riano-Pachon D.M."/>
            <person name="Di Stilio V.S."/>
        </authorList>
    </citation>
    <scope>NUCLEOTIDE SEQUENCE [LARGE SCALE GENOMIC DNA]</scope>
    <source>
        <strain evidence="2">cv. WT478/WT964</strain>
        <tissue evidence="1">Leaves</tissue>
    </source>
</reference>
<dbReference type="AlphaFoldDB" id="A0A7J6WK30"/>
<dbReference type="Proteomes" id="UP000554482">
    <property type="component" value="Unassembled WGS sequence"/>
</dbReference>
<organism evidence="1 2">
    <name type="scientific">Thalictrum thalictroides</name>
    <name type="common">Rue-anemone</name>
    <name type="synonym">Anemone thalictroides</name>
    <dbReference type="NCBI Taxonomy" id="46969"/>
    <lineage>
        <taxon>Eukaryota</taxon>
        <taxon>Viridiplantae</taxon>
        <taxon>Streptophyta</taxon>
        <taxon>Embryophyta</taxon>
        <taxon>Tracheophyta</taxon>
        <taxon>Spermatophyta</taxon>
        <taxon>Magnoliopsida</taxon>
        <taxon>Ranunculales</taxon>
        <taxon>Ranunculaceae</taxon>
        <taxon>Thalictroideae</taxon>
        <taxon>Thalictrum</taxon>
    </lineage>
</organism>
<proteinExistence type="predicted"/>
<accession>A0A7J6WK30</accession>
<name>A0A7J6WK30_THATH</name>
<dbReference type="OrthoDB" id="10265393at2759"/>
<protein>
    <submittedName>
        <fullName evidence="1">Uncharacterized protein</fullName>
    </submittedName>
</protein>
<evidence type="ECO:0000313" key="1">
    <source>
        <dbReference type="EMBL" id="KAF5197721.1"/>
    </source>
</evidence>
<keyword evidence="2" id="KW-1185">Reference proteome</keyword>
<gene>
    <name evidence="1" type="ORF">FRX31_012694</name>
</gene>